<dbReference type="InterPro" id="IPR035093">
    <property type="entry name" value="RelE/ParE_toxin_dom_sf"/>
</dbReference>
<sequence length="84" mass="10352">MKLIFSEHAWDDYLYWQKTDKKIVKRINRLIKEIQRTPHEGIGKPEPLKHALTGYWSRRINHEHRIVYKIEDDHVLIAQLRHHY</sequence>
<accession>A0A3B0V3W4</accession>
<evidence type="ECO:0000256" key="1">
    <source>
        <dbReference type="ARBA" id="ARBA00008172"/>
    </source>
</evidence>
<keyword evidence="3" id="KW-0540">Nuclease</keyword>
<evidence type="ECO:0000256" key="6">
    <source>
        <dbReference type="ARBA" id="ARBA00022884"/>
    </source>
</evidence>
<dbReference type="PANTHER" id="PTHR38039">
    <property type="entry name" value="TOXIN YOEB"/>
    <property type="match status" value="1"/>
</dbReference>
<dbReference type="SUPFAM" id="SSF143011">
    <property type="entry name" value="RelE-like"/>
    <property type="match status" value="1"/>
</dbReference>
<keyword evidence="2" id="KW-1277">Toxin-antitoxin system</keyword>
<name>A0A3B0V3W4_9ZZZZ</name>
<evidence type="ECO:0000256" key="5">
    <source>
        <dbReference type="ARBA" id="ARBA00022801"/>
    </source>
</evidence>
<dbReference type="FunFam" id="3.30.2310.20:FF:000001">
    <property type="entry name" value="Addiction module toxin, Txe/YoeB family"/>
    <property type="match status" value="1"/>
</dbReference>
<keyword evidence="6" id="KW-0694">RNA-binding</keyword>
<dbReference type="GO" id="GO:0045892">
    <property type="term" value="P:negative regulation of DNA-templated transcription"/>
    <property type="evidence" value="ECO:0007669"/>
    <property type="project" value="TreeGrafter"/>
</dbReference>
<dbReference type="EMBL" id="UOEU01000675">
    <property type="protein sequence ID" value="VAW37651.1"/>
    <property type="molecule type" value="Genomic_DNA"/>
</dbReference>
<dbReference type="InterPro" id="IPR009614">
    <property type="entry name" value="YoeB_toxin"/>
</dbReference>
<reference evidence="8" key="1">
    <citation type="submission" date="2018-06" db="EMBL/GenBank/DDBJ databases">
        <authorList>
            <person name="Zhirakovskaya E."/>
        </authorList>
    </citation>
    <scope>NUCLEOTIDE SEQUENCE</scope>
</reference>
<keyword evidence="5" id="KW-0378">Hydrolase</keyword>
<dbReference type="PANTHER" id="PTHR38039:SF1">
    <property type="entry name" value="TOXIN YOEB"/>
    <property type="match status" value="1"/>
</dbReference>
<evidence type="ECO:0000256" key="4">
    <source>
        <dbReference type="ARBA" id="ARBA00022759"/>
    </source>
</evidence>
<keyword evidence="4" id="KW-0255">Endonuclease</keyword>
<evidence type="ECO:0000313" key="8">
    <source>
        <dbReference type="EMBL" id="VAW37651.1"/>
    </source>
</evidence>
<proteinExistence type="inferred from homology"/>
<dbReference type="GO" id="GO:0004519">
    <property type="term" value="F:endonuclease activity"/>
    <property type="evidence" value="ECO:0007669"/>
    <property type="project" value="UniProtKB-KW"/>
</dbReference>
<evidence type="ECO:0000256" key="7">
    <source>
        <dbReference type="ARBA" id="ARBA00030388"/>
    </source>
</evidence>
<dbReference type="AlphaFoldDB" id="A0A3B0V3W4"/>
<dbReference type="GO" id="GO:0016787">
    <property type="term" value="F:hydrolase activity"/>
    <property type="evidence" value="ECO:0007669"/>
    <property type="project" value="UniProtKB-KW"/>
</dbReference>
<comment type="similarity">
    <text evidence="1">Belongs to the YoeB family.</text>
</comment>
<dbReference type="NCBIfam" id="TIGR02116">
    <property type="entry name" value="toxin_Txe_YoeB"/>
    <property type="match status" value="1"/>
</dbReference>
<dbReference type="GO" id="GO:0003723">
    <property type="term" value="F:RNA binding"/>
    <property type="evidence" value="ECO:0007669"/>
    <property type="project" value="UniProtKB-KW"/>
</dbReference>
<evidence type="ECO:0000256" key="3">
    <source>
        <dbReference type="ARBA" id="ARBA00022722"/>
    </source>
</evidence>
<organism evidence="8">
    <name type="scientific">hydrothermal vent metagenome</name>
    <dbReference type="NCBI Taxonomy" id="652676"/>
    <lineage>
        <taxon>unclassified sequences</taxon>
        <taxon>metagenomes</taxon>
        <taxon>ecological metagenomes</taxon>
    </lineage>
</organism>
<dbReference type="GO" id="GO:0006401">
    <property type="term" value="P:RNA catabolic process"/>
    <property type="evidence" value="ECO:0007669"/>
    <property type="project" value="InterPro"/>
</dbReference>
<dbReference type="Pfam" id="PF06769">
    <property type="entry name" value="YoeB_toxin"/>
    <property type="match status" value="1"/>
</dbReference>
<gene>
    <name evidence="8" type="ORF">MNBD_CHLOROFLEXI01-2626</name>
</gene>
<protein>
    <recommendedName>
        <fullName evidence="7">Putative mRNA interferase YoeB</fullName>
    </recommendedName>
</protein>
<dbReference type="Gene3D" id="3.30.2310.20">
    <property type="entry name" value="RelE-like"/>
    <property type="match status" value="1"/>
</dbReference>
<evidence type="ECO:0000256" key="2">
    <source>
        <dbReference type="ARBA" id="ARBA00022649"/>
    </source>
</evidence>